<evidence type="ECO:0000256" key="2">
    <source>
        <dbReference type="ARBA" id="ARBA00040671"/>
    </source>
</evidence>
<dbReference type="Pfam" id="PF15477">
    <property type="entry name" value="SMAP"/>
    <property type="match status" value="1"/>
</dbReference>
<feature type="domain" description="Small acidic protein-like" evidence="4">
    <location>
        <begin position="320"/>
        <end position="388"/>
    </location>
</feature>
<organism evidence="5 6">
    <name type="scientific">Saimiri boliviensis boliviensis</name>
    <name type="common">Bolivian squirrel monkey</name>
    <dbReference type="NCBI Taxonomy" id="39432"/>
    <lineage>
        <taxon>Eukaryota</taxon>
        <taxon>Metazoa</taxon>
        <taxon>Chordata</taxon>
        <taxon>Craniata</taxon>
        <taxon>Vertebrata</taxon>
        <taxon>Euteleostomi</taxon>
        <taxon>Mammalia</taxon>
        <taxon>Eutheria</taxon>
        <taxon>Euarchontoglires</taxon>
        <taxon>Primates</taxon>
        <taxon>Haplorrhini</taxon>
        <taxon>Platyrrhini</taxon>
        <taxon>Cebidae</taxon>
        <taxon>Saimiriinae</taxon>
        <taxon>Saimiri</taxon>
    </lineage>
</organism>
<sequence>VADGLAPQKTSPDRDGKKERSDVSVSPRASKCHYSPSRSRSRERKQKSGNEGRKHRSWSRSKEVIKHESKDKSSKKHKSEEHNDKERSSDKEREQLNLSENGEDKHKCKESRSYSRSRSHERLHLSRSRKRKRSQCRSREWKKSRERKKPRFRIRERKWRLRSHSCSRSRHRHRTRSRSGIRKTKKRIEKPRRFSRSLSQTPSPPPFSGRNVAMDAQEGLCRRLERVKKLQEQREKEMVEKQKQEIAVAAAATEGSIPKEATLLALGTQVTSQIATAAQMAAWQAKAVAETGTAVPSYYNPAAVNPGKKEGDKSQSAEIWEKLNFGNKDQNTKFRKLMVIKSETEAGYSSVDKESYKPLKQQEEVFRSLDAQYEMARSQTHPQGGMGLVFTSSMCEMDAV</sequence>
<reference evidence="5" key="2">
    <citation type="submission" date="2025-09" db="UniProtKB">
        <authorList>
            <consortium name="Ensembl"/>
        </authorList>
    </citation>
    <scope>IDENTIFICATION</scope>
</reference>
<dbReference type="PANTHER" id="PTHR22426:SF2">
    <property type="entry name" value="ARGININE_SERINE-RICH COILED-COIL PROTEIN 2"/>
    <property type="match status" value="1"/>
</dbReference>
<feature type="compositionally biased region" description="Basic and acidic residues" evidence="3">
    <location>
        <begin position="102"/>
        <end position="124"/>
    </location>
</feature>
<dbReference type="GeneTree" id="ENSGT00730000111142"/>
<evidence type="ECO:0000313" key="5">
    <source>
        <dbReference type="Ensembl" id="ENSSBOP00000032711.1"/>
    </source>
</evidence>
<evidence type="ECO:0000259" key="4">
    <source>
        <dbReference type="Pfam" id="PF15477"/>
    </source>
</evidence>
<feature type="region of interest" description="Disordered" evidence="3">
    <location>
        <begin position="1"/>
        <end position="211"/>
    </location>
</feature>
<evidence type="ECO:0000256" key="1">
    <source>
        <dbReference type="ARBA" id="ARBA00038176"/>
    </source>
</evidence>
<dbReference type="AlphaFoldDB" id="A0A2K6ULF6"/>
<feature type="compositionally biased region" description="Basic residues" evidence="3">
    <location>
        <begin position="144"/>
        <end position="195"/>
    </location>
</feature>
<dbReference type="OMA" id="NSACKCY"/>
<evidence type="ECO:0000313" key="6">
    <source>
        <dbReference type="Proteomes" id="UP000233220"/>
    </source>
</evidence>
<accession>A0A2K6ULF6</accession>
<protein>
    <recommendedName>
        <fullName evidence="2">Arginine/serine-rich coiled-coil protein 2</fullName>
    </recommendedName>
</protein>
<dbReference type="Proteomes" id="UP000233220">
    <property type="component" value="Unplaced"/>
</dbReference>
<proteinExistence type="inferred from homology"/>
<feature type="compositionally biased region" description="Basic and acidic residues" evidence="3">
    <location>
        <begin position="60"/>
        <end position="95"/>
    </location>
</feature>
<feature type="compositionally biased region" description="Basic and acidic residues" evidence="3">
    <location>
        <begin position="11"/>
        <end position="22"/>
    </location>
</feature>
<reference evidence="5" key="1">
    <citation type="submission" date="2025-08" db="UniProtKB">
        <authorList>
            <consortium name="Ensembl"/>
        </authorList>
    </citation>
    <scope>IDENTIFICATION</scope>
</reference>
<dbReference type="Ensembl" id="ENSSBOT00000049616.1">
    <property type="protein sequence ID" value="ENSSBOP00000032711.1"/>
    <property type="gene ID" value="ENSSBOG00000032533.1"/>
</dbReference>
<keyword evidence="6" id="KW-1185">Reference proteome</keyword>
<dbReference type="InterPro" id="IPR028124">
    <property type="entry name" value="SMAP_dom"/>
</dbReference>
<dbReference type="PANTHER" id="PTHR22426">
    <property type="entry name" value="ARGININE_SERINE-RICH COILED-COIL PROTEIN 2"/>
    <property type="match status" value="1"/>
</dbReference>
<name>A0A2K6ULF6_SAIBB</name>
<dbReference type="STRING" id="39432.ENSSBOP00000032711"/>
<comment type="similarity">
    <text evidence="1">Belongs to the RSRC2 family.</text>
</comment>
<feature type="compositionally biased region" description="Basic residues" evidence="3">
    <location>
        <begin position="125"/>
        <end position="136"/>
    </location>
</feature>
<evidence type="ECO:0000256" key="3">
    <source>
        <dbReference type="SAM" id="MobiDB-lite"/>
    </source>
</evidence>